<dbReference type="EnsemblPlants" id="KQK19348">
    <property type="protein sequence ID" value="KQK19348"/>
    <property type="gene ID" value="BRADI_1g47800v3"/>
</dbReference>
<keyword evidence="4 5" id="KW-0408">Iron</keyword>
<dbReference type="InterPro" id="IPR050295">
    <property type="entry name" value="Plant_2OG-oxidoreductases"/>
</dbReference>
<evidence type="ECO:0000256" key="4">
    <source>
        <dbReference type="ARBA" id="ARBA00023004"/>
    </source>
</evidence>
<evidence type="ECO:0000256" key="1">
    <source>
        <dbReference type="ARBA" id="ARBA00008056"/>
    </source>
</evidence>
<accession>A0A0Q3K4E3</accession>
<dbReference type="RefSeq" id="XP_003564221.1">
    <property type="nucleotide sequence ID" value="XM_003564173.4"/>
</dbReference>
<evidence type="ECO:0000256" key="5">
    <source>
        <dbReference type="RuleBase" id="RU003682"/>
    </source>
</evidence>
<evidence type="ECO:0000259" key="6">
    <source>
        <dbReference type="PROSITE" id="PS51471"/>
    </source>
</evidence>
<dbReference type="PANTHER" id="PTHR47991">
    <property type="entry name" value="OXOGLUTARATE/IRON-DEPENDENT DIOXYGENASE"/>
    <property type="match status" value="1"/>
</dbReference>
<dbReference type="SUPFAM" id="SSF51197">
    <property type="entry name" value="Clavaminate synthase-like"/>
    <property type="match status" value="1"/>
</dbReference>
<dbReference type="FunFam" id="2.60.120.330:FF:000018">
    <property type="entry name" value="2-oxoglutarate (2OG) and Fe(II)-dependent oxygenase superfamily protein"/>
    <property type="match status" value="1"/>
</dbReference>
<reference evidence="8" key="3">
    <citation type="submission" date="2018-08" db="UniProtKB">
        <authorList>
            <consortium name="EnsemblPlants"/>
        </authorList>
    </citation>
    <scope>IDENTIFICATION</scope>
    <source>
        <strain evidence="8">cv. Bd21</strain>
    </source>
</reference>
<gene>
    <name evidence="8" type="primary">LOC100834695</name>
    <name evidence="7" type="ORF">BRADI_1g47800v3</name>
</gene>
<reference evidence="7 8" key="1">
    <citation type="journal article" date="2010" name="Nature">
        <title>Genome sequencing and analysis of the model grass Brachypodium distachyon.</title>
        <authorList>
            <consortium name="International Brachypodium Initiative"/>
        </authorList>
    </citation>
    <scope>NUCLEOTIDE SEQUENCE [LARGE SCALE GENOMIC DNA]</scope>
    <source>
        <strain evidence="7">Bd21</strain>
        <strain evidence="8">cv. Bd21</strain>
    </source>
</reference>
<sequence length="355" mass="40642">MADEPGKIVIPSIVQELVASVHEPPSQYVVREQDRHTMAGSEMPEPIPIIDLSRLSASDNSADEVIKLQSALENWGLFLAVGHGMEPSFLGEVMKVMREFYKLPQEDKQKYTNLVDGKGFRMEGYGNDVVISEKQTLDWCDRLYLVVEPESKRIYSMWPTHPPSFRDILSEYTVRCREIANLVLGNLAKLLNLHEDYFINTLNENAMTYARFNYYPHCPKPDQVFGLKPHTDATVTTIVFIDENVSGLQLQKGGVWYNVPIVPNALLVNTGDAMEILSNGFFKSPVHRVVTNAEKERMSLVMFYTMDPESEIEPVPELVDEKRPRRYRKIKTKDYMKELFETFARGTLVIDTVKI</sequence>
<dbReference type="AlphaFoldDB" id="A0A0Q3K4E3"/>
<feature type="domain" description="Fe2OG dioxygenase" evidence="6">
    <location>
        <begin position="203"/>
        <end position="306"/>
    </location>
</feature>
<dbReference type="InterPro" id="IPR005123">
    <property type="entry name" value="Oxoglu/Fe-dep_dioxygenase_dom"/>
</dbReference>
<dbReference type="KEGG" id="bdi:100834695"/>
<proteinExistence type="inferred from homology"/>
<dbReference type="Proteomes" id="UP000008810">
    <property type="component" value="Chromosome 1"/>
</dbReference>
<evidence type="ECO:0000313" key="8">
    <source>
        <dbReference type="EnsemblPlants" id="KQK19348"/>
    </source>
</evidence>
<evidence type="ECO:0000256" key="2">
    <source>
        <dbReference type="ARBA" id="ARBA00022723"/>
    </source>
</evidence>
<dbReference type="InterPro" id="IPR027443">
    <property type="entry name" value="IPNS-like_sf"/>
</dbReference>
<dbReference type="GO" id="GO:0016491">
    <property type="term" value="F:oxidoreductase activity"/>
    <property type="evidence" value="ECO:0007669"/>
    <property type="project" value="UniProtKB-KW"/>
</dbReference>
<keyword evidence="3 5" id="KW-0560">Oxidoreductase</keyword>
<dbReference type="GO" id="GO:0046872">
    <property type="term" value="F:metal ion binding"/>
    <property type="evidence" value="ECO:0007669"/>
    <property type="project" value="UniProtKB-KW"/>
</dbReference>
<comment type="similarity">
    <text evidence="1 5">Belongs to the iron/ascorbate-dependent oxidoreductase family.</text>
</comment>
<dbReference type="PROSITE" id="PS51471">
    <property type="entry name" value="FE2OG_OXY"/>
    <property type="match status" value="1"/>
</dbReference>
<dbReference type="Gramene" id="KQK19348">
    <property type="protein sequence ID" value="KQK19348"/>
    <property type="gene ID" value="BRADI_1g47800v3"/>
</dbReference>
<protein>
    <recommendedName>
        <fullName evidence="6">Fe2OG dioxygenase domain-containing protein</fullName>
    </recommendedName>
</protein>
<evidence type="ECO:0000313" key="9">
    <source>
        <dbReference type="Proteomes" id="UP000008810"/>
    </source>
</evidence>
<dbReference type="OrthoDB" id="288590at2759"/>
<dbReference type="EMBL" id="CM000880">
    <property type="protein sequence ID" value="KQK19348.1"/>
    <property type="molecule type" value="Genomic_DNA"/>
</dbReference>
<organism evidence="7">
    <name type="scientific">Brachypodium distachyon</name>
    <name type="common">Purple false brome</name>
    <name type="synonym">Trachynia distachya</name>
    <dbReference type="NCBI Taxonomy" id="15368"/>
    <lineage>
        <taxon>Eukaryota</taxon>
        <taxon>Viridiplantae</taxon>
        <taxon>Streptophyta</taxon>
        <taxon>Embryophyta</taxon>
        <taxon>Tracheophyta</taxon>
        <taxon>Spermatophyta</taxon>
        <taxon>Magnoliopsida</taxon>
        <taxon>Liliopsida</taxon>
        <taxon>Poales</taxon>
        <taxon>Poaceae</taxon>
        <taxon>BOP clade</taxon>
        <taxon>Pooideae</taxon>
        <taxon>Stipodae</taxon>
        <taxon>Brachypodieae</taxon>
        <taxon>Brachypodium</taxon>
    </lineage>
</organism>
<evidence type="ECO:0000313" key="7">
    <source>
        <dbReference type="EMBL" id="KQK19348.1"/>
    </source>
</evidence>
<keyword evidence="9" id="KW-1185">Reference proteome</keyword>
<keyword evidence="2 5" id="KW-0479">Metal-binding</keyword>
<name>A0A0Q3K4E3_BRADI</name>
<dbReference type="GeneID" id="100834695"/>
<dbReference type="InterPro" id="IPR026992">
    <property type="entry name" value="DIOX_N"/>
</dbReference>
<dbReference type="Pfam" id="PF14226">
    <property type="entry name" value="DIOX_N"/>
    <property type="match status" value="1"/>
</dbReference>
<dbReference type="Pfam" id="PF03171">
    <property type="entry name" value="2OG-FeII_Oxy"/>
    <property type="match status" value="1"/>
</dbReference>
<reference evidence="7" key="2">
    <citation type="submission" date="2017-06" db="EMBL/GenBank/DDBJ databases">
        <title>WGS assembly of Brachypodium distachyon.</title>
        <authorList>
            <consortium name="The International Brachypodium Initiative"/>
            <person name="Lucas S."/>
            <person name="Harmon-Smith M."/>
            <person name="Lail K."/>
            <person name="Tice H."/>
            <person name="Grimwood J."/>
            <person name="Bruce D."/>
            <person name="Barry K."/>
            <person name="Shu S."/>
            <person name="Lindquist E."/>
            <person name="Wang M."/>
            <person name="Pitluck S."/>
            <person name="Vogel J.P."/>
            <person name="Garvin D.F."/>
            <person name="Mockler T.C."/>
            <person name="Schmutz J."/>
            <person name="Rokhsar D."/>
            <person name="Bevan M.W."/>
        </authorList>
    </citation>
    <scope>NUCLEOTIDE SEQUENCE</scope>
    <source>
        <strain evidence="7">Bd21</strain>
    </source>
</reference>
<evidence type="ECO:0000256" key="3">
    <source>
        <dbReference type="ARBA" id="ARBA00023002"/>
    </source>
</evidence>
<dbReference type="Gene3D" id="2.60.120.330">
    <property type="entry name" value="B-lactam Antibiotic, Isopenicillin N Synthase, Chain"/>
    <property type="match status" value="1"/>
</dbReference>
<dbReference type="InterPro" id="IPR044861">
    <property type="entry name" value="IPNS-like_FE2OG_OXY"/>
</dbReference>